<keyword evidence="1" id="KW-0175">Coiled coil</keyword>
<name>A0AAN7BA92_9PEZI</name>
<dbReference type="GO" id="GO:0006888">
    <property type="term" value="P:endoplasmic reticulum to Golgi vesicle-mediated transport"/>
    <property type="evidence" value="ECO:0007669"/>
    <property type="project" value="InterPro"/>
</dbReference>
<keyword evidence="4" id="KW-1185">Reference proteome</keyword>
<dbReference type="GO" id="GO:0060628">
    <property type="term" value="P:regulation of ER to Golgi vesicle-mediated transport"/>
    <property type="evidence" value="ECO:0007669"/>
    <property type="project" value="TreeGrafter"/>
</dbReference>
<protein>
    <submittedName>
        <fullName evidence="3">RINT1-like protein</fullName>
    </submittedName>
</protein>
<comment type="caution">
    <text evidence="3">The sequence shown here is derived from an EMBL/GenBank/DDBJ whole genome shotgun (WGS) entry which is preliminary data.</text>
</comment>
<evidence type="ECO:0000256" key="2">
    <source>
        <dbReference type="SAM" id="MobiDB-lite"/>
    </source>
</evidence>
<reference evidence="3" key="2">
    <citation type="submission" date="2023-05" db="EMBL/GenBank/DDBJ databases">
        <authorList>
            <consortium name="Lawrence Berkeley National Laboratory"/>
            <person name="Steindorff A."/>
            <person name="Hensen N."/>
            <person name="Bonometti L."/>
            <person name="Westerberg I."/>
            <person name="Brannstrom I.O."/>
            <person name="Guillou S."/>
            <person name="Cros-Aarteil S."/>
            <person name="Calhoun S."/>
            <person name="Haridas S."/>
            <person name="Kuo A."/>
            <person name="Mondo S."/>
            <person name="Pangilinan J."/>
            <person name="Riley R."/>
            <person name="Labutti K."/>
            <person name="Andreopoulos B."/>
            <person name="Lipzen A."/>
            <person name="Chen C."/>
            <person name="Yanf M."/>
            <person name="Daum C."/>
            <person name="Ng V."/>
            <person name="Clum A."/>
            <person name="Ohm R."/>
            <person name="Martin F."/>
            <person name="Silar P."/>
            <person name="Natvig D."/>
            <person name="Lalanne C."/>
            <person name="Gautier V."/>
            <person name="Ament-Velasquez S.L."/>
            <person name="Kruys A."/>
            <person name="Hutchinson M.I."/>
            <person name="Powell A.J."/>
            <person name="Barry K."/>
            <person name="Miller A.N."/>
            <person name="Grigoriev I.V."/>
            <person name="Debuchy R."/>
            <person name="Gladieux P."/>
            <person name="Thoren M.H."/>
            <person name="Johannesson H."/>
        </authorList>
    </citation>
    <scope>NUCLEOTIDE SEQUENCE</scope>
    <source>
        <strain evidence="3">PSN293</strain>
    </source>
</reference>
<dbReference type="GO" id="GO:0070939">
    <property type="term" value="C:Dsl1/NZR complex"/>
    <property type="evidence" value="ECO:0007669"/>
    <property type="project" value="InterPro"/>
</dbReference>
<dbReference type="EMBL" id="MU858053">
    <property type="protein sequence ID" value="KAK4218421.1"/>
    <property type="molecule type" value="Genomic_DNA"/>
</dbReference>
<feature type="coiled-coil region" evidence="1">
    <location>
        <begin position="28"/>
        <end position="55"/>
    </location>
</feature>
<dbReference type="Gene3D" id="1.20.58.670">
    <property type="entry name" value="Dsl1p vesicle tethering complex, Tip20p subunit, domain D"/>
    <property type="match status" value="1"/>
</dbReference>
<evidence type="ECO:0000313" key="3">
    <source>
        <dbReference type="EMBL" id="KAK4218421.1"/>
    </source>
</evidence>
<organism evidence="3 4">
    <name type="scientific">Rhypophila decipiens</name>
    <dbReference type="NCBI Taxonomy" id="261697"/>
    <lineage>
        <taxon>Eukaryota</taxon>
        <taxon>Fungi</taxon>
        <taxon>Dikarya</taxon>
        <taxon>Ascomycota</taxon>
        <taxon>Pezizomycotina</taxon>
        <taxon>Sordariomycetes</taxon>
        <taxon>Sordariomycetidae</taxon>
        <taxon>Sordariales</taxon>
        <taxon>Naviculisporaceae</taxon>
        <taxon>Rhypophila</taxon>
    </lineage>
</organism>
<dbReference type="InterPro" id="IPR042044">
    <property type="entry name" value="EXOC6PINT-1/Sec15/Tip20_C_dom2"/>
</dbReference>
<evidence type="ECO:0000313" key="4">
    <source>
        <dbReference type="Proteomes" id="UP001301769"/>
    </source>
</evidence>
<dbReference type="AlphaFoldDB" id="A0AAN7BA92"/>
<proteinExistence type="predicted"/>
<dbReference type="Proteomes" id="UP001301769">
    <property type="component" value="Unassembled WGS sequence"/>
</dbReference>
<dbReference type="PROSITE" id="PS51386">
    <property type="entry name" value="RINT1_TIP20"/>
    <property type="match status" value="1"/>
</dbReference>
<sequence length="798" mass="89843">MEPDIRVEDYLDDKLQSATDFEHLDTLISSVEFQRSQLQSQLDDASKQLEAARQLAGGQQTALNGKIDEFERLQHSIDVRLQIVAASDAPDEAIRRLELPMKQLHKVDLAWRYLLLLQDVQTLCTAARSHLPQSPKAALEPYTTLKQLSLRLRTLQGAADEAAAHLVAYVEAVTKRLWDDMKQTMWKELEAVLKKRGWPDIDPESEVDGEWLQCFEKLMDLQAPEVLYSTDIVTLLPIDVMVQIFVKEFRFHFMSDKPTSSPQSIVSHCFPWFLQRVEKWEAFFRVNFGPILAAKFSNTEVSDKMIYMDPVCALITALLPVMREKIAATMTVATKDPAFLSSLMGQLMVFDENIRFIYNYDGGDVENGWSGLTSEVLDAHFDTWLQAEKKFALDRYHAIMAAPDARNIDYDFAGSGKTKPTYAATRVVDLLKSVTAQYERVRRISHKKKFLIDIQVTILDEYHNHLRGILEAYVSITSTVGRAFVGATKEQLAALEGTGTLETLCKVYGSADHIANALKEWNNEEFFVTLWDQLQGRPKSRAEHHNNNNLAGVMSDALDQDRTSSSNGTDEDDGALFDETIAAYSMRKKRAQEFLSEALIETHRKTFRPYTLVRRWATISDEGPADGYEGVITPELDEPLRICKRDLEFLSKALGTAALRRVWRDALDKLSNLLWSDVLMSHKFAAAGAQQFANDVHAISALVDGYVPGVSSSLGTLGEALTLLNLPLPLDQHSGSAADQQEGEPNNIKTENMDLKIATDRVFLDNSQAKMVLDELSIHALTPANARQILQRRVENAE</sequence>
<dbReference type="InterPro" id="IPR007528">
    <property type="entry name" value="RINT1_Tip20"/>
</dbReference>
<dbReference type="PANTHER" id="PTHR13520">
    <property type="entry name" value="RAD50-INTERACTING PROTEIN 1 RINT-1"/>
    <property type="match status" value="1"/>
</dbReference>
<evidence type="ECO:0000256" key="1">
    <source>
        <dbReference type="SAM" id="Coils"/>
    </source>
</evidence>
<gene>
    <name evidence="3" type="ORF">QBC37DRAFT_333654</name>
</gene>
<dbReference type="GO" id="GO:0006890">
    <property type="term" value="P:retrograde vesicle-mediated transport, Golgi to endoplasmic reticulum"/>
    <property type="evidence" value="ECO:0007669"/>
    <property type="project" value="InterPro"/>
</dbReference>
<feature type="region of interest" description="Disordered" evidence="2">
    <location>
        <begin position="539"/>
        <end position="574"/>
    </location>
</feature>
<dbReference type="Pfam" id="PF04437">
    <property type="entry name" value="RINT1_TIP1"/>
    <property type="match status" value="1"/>
</dbReference>
<dbReference type="PANTHER" id="PTHR13520:SF0">
    <property type="entry name" value="RAD50-INTERACTING PROTEIN 1"/>
    <property type="match status" value="1"/>
</dbReference>
<accession>A0AAN7BA92</accession>
<reference evidence="3" key="1">
    <citation type="journal article" date="2023" name="Mol. Phylogenet. Evol.">
        <title>Genome-scale phylogeny and comparative genomics of the fungal order Sordariales.</title>
        <authorList>
            <person name="Hensen N."/>
            <person name="Bonometti L."/>
            <person name="Westerberg I."/>
            <person name="Brannstrom I.O."/>
            <person name="Guillou S."/>
            <person name="Cros-Aarteil S."/>
            <person name="Calhoun S."/>
            <person name="Haridas S."/>
            <person name="Kuo A."/>
            <person name="Mondo S."/>
            <person name="Pangilinan J."/>
            <person name="Riley R."/>
            <person name="LaButti K."/>
            <person name="Andreopoulos B."/>
            <person name="Lipzen A."/>
            <person name="Chen C."/>
            <person name="Yan M."/>
            <person name="Daum C."/>
            <person name="Ng V."/>
            <person name="Clum A."/>
            <person name="Steindorff A."/>
            <person name="Ohm R.A."/>
            <person name="Martin F."/>
            <person name="Silar P."/>
            <person name="Natvig D.O."/>
            <person name="Lalanne C."/>
            <person name="Gautier V."/>
            <person name="Ament-Velasquez S.L."/>
            <person name="Kruys A."/>
            <person name="Hutchinson M.I."/>
            <person name="Powell A.J."/>
            <person name="Barry K."/>
            <person name="Miller A.N."/>
            <person name="Grigoriev I.V."/>
            <person name="Debuchy R."/>
            <person name="Gladieux P."/>
            <person name="Hiltunen Thoren M."/>
            <person name="Johannesson H."/>
        </authorList>
    </citation>
    <scope>NUCLEOTIDE SEQUENCE</scope>
    <source>
        <strain evidence="3">PSN293</strain>
    </source>
</reference>